<gene>
    <name evidence="3" type="ORF">JKG68_13395</name>
</gene>
<dbReference type="EMBL" id="JAEQMY010000016">
    <property type="protein sequence ID" value="MBL0404965.1"/>
    <property type="molecule type" value="Genomic_DNA"/>
</dbReference>
<evidence type="ECO:0000313" key="4">
    <source>
        <dbReference type="Proteomes" id="UP000605848"/>
    </source>
</evidence>
<keyword evidence="4" id="KW-1185">Reference proteome</keyword>
<dbReference type="AlphaFoldDB" id="A0A936ZBY9"/>
<sequence length="185" mass="20187">MMSAVPDGSIDSDRILSLASKHHGSHQRPCTKRIAELEALTARLRAELQEAEAELQREKARVPLPGDFVRCPLTNFFGRVTKVTPRPRGRAWVEIILYLGPGLPGHSAMDLFDSWELIDPPGESSDAASSAAPLSDPLPSVDNVPRLPSVSSFNILGKPALALQPPDNIESLIGDLWANPDRRTR</sequence>
<protein>
    <submittedName>
        <fullName evidence="3">Uncharacterized protein</fullName>
    </submittedName>
</protein>
<keyword evidence="1" id="KW-0175">Coiled coil</keyword>
<evidence type="ECO:0000256" key="1">
    <source>
        <dbReference type="SAM" id="Coils"/>
    </source>
</evidence>
<feature type="coiled-coil region" evidence="1">
    <location>
        <begin position="34"/>
        <end position="61"/>
    </location>
</feature>
<dbReference type="Proteomes" id="UP000605848">
    <property type="component" value="Unassembled WGS sequence"/>
</dbReference>
<name>A0A936ZBY9_9HYPH</name>
<feature type="region of interest" description="Disordered" evidence="2">
    <location>
        <begin position="122"/>
        <end position="141"/>
    </location>
</feature>
<accession>A0A936ZBY9</accession>
<evidence type="ECO:0000313" key="3">
    <source>
        <dbReference type="EMBL" id="MBL0404965.1"/>
    </source>
</evidence>
<reference evidence="3" key="1">
    <citation type="submission" date="2021-01" db="EMBL/GenBank/DDBJ databases">
        <title>Microvirga sp.</title>
        <authorList>
            <person name="Kim M.K."/>
        </authorList>
    </citation>
    <scope>NUCLEOTIDE SEQUENCE</scope>
    <source>
        <strain evidence="3">5420S-16</strain>
    </source>
</reference>
<proteinExistence type="predicted"/>
<comment type="caution">
    <text evidence="3">The sequence shown here is derived from an EMBL/GenBank/DDBJ whole genome shotgun (WGS) entry which is preliminary data.</text>
</comment>
<evidence type="ECO:0000256" key="2">
    <source>
        <dbReference type="SAM" id="MobiDB-lite"/>
    </source>
</evidence>
<organism evidence="3 4">
    <name type="scientific">Microvirga aerilata</name>
    <dbReference type="NCBI Taxonomy" id="670292"/>
    <lineage>
        <taxon>Bacteria</taxon>
        <taxon>Pseudomonadati</taxon>
        <taxon>Pseudomonadota</taxon>
        <taxon>Alphaproteobacteria</taxon>
        <taxon>Hyphomicrobiales</taxon>
        <taxon>Methylobacteriaceae</taxon>
        <taxon>Microvirga</taxon>
    </lineage>
</organism>
<feature type="compositionally biased region" description="Low complexity" evidence="2">
    <location>
        <begin position="124"/>
        <end position="140"/>
    </location>
</feature>
<dbReference type="RefSeq" id="WP_202060180.1">
    <property type="nucleotide sequence ID" value="NZ_JAEQMY010000016.1"/>
</dbReference>